<dbReference type="InterPro" id="IPR047263">
    <property type="entry name" value="HNL-like_cupin"/>
</dbReference>
<reference evidence="3 4" key="1">
    <citation type="submission" date="2024-03" db="EMBL/GenBank/DDBJ databases">
        <title>Human intestinal bacterial collection.</title>
        <authorList>
            <person name="Pauvert C."/>
            <person name="Hitch T.C.A."/>
            <person name="Clavel T."/>
        </authorList>
    </citation>
    <scope>NUCLEOTIDE SEQUENCE [LARGE SCALE GENOMIC DNA]</scope>
    <source>
        <strain evidence="3 4">CLA-SR-H021</strain>
    </source>
</reference>
<dbReference type="Proteomes" id="UP001454086">
    <property type="component" value="Unassembled WGS sequence"/>
</dbReference>
<gene>
    <name evidence="3" type="ORF">WMQ36_07155</name>
</gene>
<dbReference type="SUPFAM" id="SSF69118">
    <property type="entry name" value="AhpD-like"/>
    <property type="match status" value="1"/>
</dbReference>
<dbReference type="PANTHER" id="PTHR43698">
    <property type="entry name" value="RIBD C-TERMINAL DOMAIN CONTAINING PROTEIN"/>
    <property type="match status" value="1"/>
</dbReference>
<feature type="domain" description="Carboxymuconolactone decarboxylase-like" evidence="1">
    <location>
        <begin position="301"/>
        <end position="382"/>
    </location>
</feature>
<protein>
    <submittedName>
        <fullName evidence="3">Carboxymuconolactone decarboxylase family protein</fullName>
    </submittedName>
</protein>
<dbReference type="Pfam" id="PF07883">
    <property type="entry name" value="Cupin_2"/>
    <property type="match status" value="1"/>
</dbReference>
<dbReference type="SUPFAM" id="SSF51182">
    <property type="entry name" value="RmlC-like cupins"/>
    <property type="match status" value="1"/>
</dbReference>
<dbReference type="Pfam" id="PF02627">
    <property type="entry name" value="CMD"/>
    <property type="match status" value="2"/>
</dbReference>
<keyword evidence="4" id="KW-1185">Reference proteome</keyword>
<feature type="domain" description="Carboxymuconolactone decarboxylase-like" evidence="1">
    <location>
        <begin position="161"/>
        <end position="247"/>
    </location>
</feature>
<dbReference type="InterPro" id="IPR011051">
    <property type="entry name" value="RmlC_Cupin_sf"/>
</dbReference>
<dbReference type="InterPro" id="IPR013096">
    <property type="entry name" value="Cupin_2"/>
</dbReference>
<dbReference type="CDD" id="cd02233">
    <property type="entry name" value="cupin_HNL-like"/>
    <property type="match status" value="1"/>
</dbReference>
<dbReference type="InterPro" id="IPR014710">
    <property type="entry name" value="RmlC-like_jellyroll"/>
</dbReference>
<dbReference type="EMBL" id="JBBMFM010000018">
    <property type="protein sequence ID" value="MEQ2424746.1"/>
    <property type="molecule type" value="Genomic_DNA"/>
</dbReference>
<dbReference type="PANTHER" id="PTHR43698:SF1">
    <property type="entry name" value="BLL4564 PROTEIN"/>
    <property type="match status" value="1"/>
</dbReference>
<evidence type="ECO:0000259" key="2">
    <source>
        <dbReference type="Pfam" id="PF07883"/>
    </source>
</evidence>
<proteinExistence type="predicted"/>
<sequence length="388" mass="42760">MDSSKLSVFPIGEKNEAFAAYFKGQSYLNMLTTQGLAVGNVTFEPGCRNNWHIHHKGGQILLVTAGRGYYQEWGKEPQELHPGDAVNIPPEVKHWHGAAPDSWFAHLAIEVPAQGASNEWCGPVSDEEYGMCKSRVETAMESGHPGKISPTPVSGLEQSDPEFAALFNAFALDEVIHEKHASMDDRTRMMAVLSALLGCQGMDEFKVMLPAALNLGVTPVEVKEILYQAAAYLGIGRVYPFLAAANEILEGQGYGLPLKAMATTTKEDRLEKGNQAQVDLFGPHMKGFYLSGPEESRHINKWLADNCFGDYYTRRGLDDRQREMMTFCFLAAQGGCGPQLTSHAAANIRIGNDRQFLIRVISQCLPYIGYPRSLNALRCVNEVEDAQS</sequence>
<dbReference type="InterPro" id="IPR003779">
    <property type="entry name" value="CMD-like"/>
</dbReference>
<evidence type="ECO:0000259" key="1">
    <source>
        <dbReference type="Pfam" id="PF02627"/>
    </source>
</evidence>
<comment type="caution">
    <text evidence="3">The sequence shown here is derived from an EMBL/GenBank/DDBJ whole genome shotgun (WGS) entry which is preliminary data.</text>
</comment>
<evidence type="ECO:0000313" key="3">
    <source>
        <dbReference type="EMBL" id="MEQ2424746.1"/>
    </source>
</evidence>
<dbReference type="Gene3D" id="2.60.120.10">
    <property type="entry name" value="Jelly Rolls"/>
    <property type="match status" value="1"/>
</dbReference>
<dbReference type="InterPro" id="IPR029032">
    <property type="entry name" value="AhpD-like"/>
</dbReference>
<name>A0ABV1D300_9FIRM</name>
<organism evidence="3 4">
    <name type="scientific">Enterocloster hominis</name>
    <name type="common">ex Hitch et al. 2024</name>
    <dbReference type="NCBI Taxonomy" id="1917870"/>
    <lineage>
        <taxon>Bacteria</taxon>
        <taxon>Bacillati</taxon>
        <taxon>Bacillota</taxon>
        <taxon>Clostridia</taxon>
        <taxon>Lachnospirales</taxon>
        <taxon>Lachnospiraceae</taxon>
        <taxon>Enterocloster</taxon>
    </lineage>
</organism>
<accession>A0ABV1D300</accession>
<dbReference type="Gene3D" id="1.20.1290.10">
    <property type="entry name" value="AhpD-like"/>
    <property type="match status" value="1"/>
</dbReference>
<evidence type="ECO:0000313" key="4">
    <source>
        <dbReference type="Proteomes" id="UP001454086"/>
    </source>
</evidence>
<feature type="domain" description="Cupin type-2" evidence="2">
    <location>
        <begin position="41"/>
        <end position="98"/>
    </location>
</feature>